<dbReference type="OrthoDB" id="8193942at2759"/>
<evidence type="ECO:0000313" key="3">
    <source>
        <dbReference type="Proteomes" id="UP000410492"/>
    </source>
</evidence>
<keyword evidence="3" id="KW-1185">Reference proteome</keyword>
<reference evidence="2 3" key="1">
    <citation type="submission" date="2019-01" db="EMBL/GenBank/DDBJ databases">
        <authorList>
            <person name="Sayadi A."/>
        </authorList>
    </citation>
    <scope>NUCLEOTIDE SEQUENCE [LARGE SCALE GENOMIC DNA]</scope>
</reference>
<feature type="compositionally biased region" description="Low complexity" evidence="1">
    <location>
        <begin position="93"/>
        <end position="109"/>
    </location>
</feature>
<organism evidence="2 3">
    <name type="scientific">Callosobruchus maculatus</name>
    <name type="common">Southern cowpea weevil</name>
    <name type="synonym">Pulse bruchid</name>
    <dbReference type="NCBI Taxonomy" id="64391"/>
    <lineage>
        <taxon>Eukaryota</taxon>
        <taxon>Metazoa</taxon>
        <taxon>Ecdysozoa</taxon>
        <taxon>Arthropoda</taxon>
        <taxon>Hexapoda</taxon>
        <taxon>Insecta</taxon>
        <taxon>Pterygota</taxon>
        <taxon>Neoptera</taxon>
        <taxon>Endopterygota</taxon>
        <taxon>Coleoptera</taxon>
        <taxon>Polyphaga</taxon>
        <taxon>Cucujiformia</taxon>
        <taxon>Chrysomeloidea</taxon>
        <taxon>Chrysomelidae</taxon>
        <taxon>Bruchinae</taxon>
        <taxon>Bruchini</taxon>
        <taxon>Callosobruchus</taxon>
    </lineage>
</organism>
<dbReference type="Proteomes" id="UP000410492">
    <property type="component" value="Unassembled WGS sequence"/>
</dbReference>
<feature type="region of interest" description="Disordered" evidence="1">
    <location>
        <begin position="66"/>
        <end position="123"/>
    </location>
</feature>
<gene>
    <name evidence="2" type="ORF">CALMAC_LOCUS3098</name>
</gene>
<evidence type="ECO:0000313" key="2">
    <source>
        <dbReference type="EMBL" id="VEN38076.1"/>
    </source>
</evidence>
<name>A0A653BRY7_CALMS</name>
<dbReference type="EMBL" id="CAACVG010004067">
    <property type="protein sequence ID" value="VEN38076.1"/>
    <property type="molecule type" value="Genomic_DNA"/>
</dbReference>
<accession>A0A653BRY7</accession>
<dbReference type="AlphaFoldDB" id="A0A653BRY7"/>
<proteinExistence type="predicted"/>
<sequence length="218" mass="24872">MLITLFAHQFGFFLQHKANLSGMNVKFGGLEEGALLSELHELDKIRKQKKIIDDYMWKNLGKKKRINNTPVTKKRNEGKFLLHPKRLSDSETSESSSPKLNSSSSSTSNYEKDKDRLDTNTLNIKNNRTKLQKNLTYTDRNPFIYDVDLDIGDACTAALKKDNIANTKEENINTTNKSQPNNKNCPPPAPKIVITDIEFEKKCKSFVEKSLHVISDIR</sequence>
<evidence type="ECO:0000256" key="1">
    <source>
        <dbReference type="SAM" id="MobiDB-lite"/>
    </source>
</evidence>
<protein>
    <submittedName>
        <fullName evidence="2">Uncharacterized protein</fullName>
    </submittedName>
</protein>